<protein>
    <recommendedName>
        <fullName evidence="5">Fibronectin type-III domain-containing protein</fullName>
    </recommendedName>
</protein>
<dbReference type="GO" id="GO:0000272">
    <property type="term" value="P:polysaccharide catabolic process"/>
    <property type="evidence" value="ECO:0007669"/>
    <property type="project" value="UniProtKB-KW"/>
</dbReference>
<evidence type="ECO:0000313" key="6">
    <source>
        <dbReference type="EMBL" id="SFC87627.1"/>
    </source>
</evidence>
<feature type="signal peptide" evidence="4">
    <location>
        <begin position="1"/>
        <end position="29"/>
    </location>
</feature>
<evidence type="ECO:0000313" key="7">
    <source>
        <dbReference type="Proteomes" id="UP000199022"/>
    </source>
</evidence>
<dbReference type="PROSITE" id="PS50853">
    <property type="entry name" value="FN3"/>
    <property type="match status" value="1"/>
</dbReference>
<keyword evidence="1" id="KW-0326">Glycosidase</keyword>
<dbReference type="RefSeq" id="WP_091556820.1">
    <property type="nucleotide sequence ID" value="NZ_BNAC01000004.1"/>
</dbReference>
<proteinExistence type="predicted"/>
<dbReference type="AlphaFoldDB" id="A0A1I1MQ79"/>
<dbReference type="InterPro" id="IPR011044">
    <property type="entry name" value="Quino_amine_DH_bsu"/>
</dbReference>
<dbReference type="OrthoDB" id="9802683at2"/>
<dbReference type="Gene3D" id="2.60.40.10">
    <property type="entry name" value="Immunoglobulins"/>
    <property type="match status" value="1"/>
</dbReference>
<dbReference type="InterPro" id="IPR013783">
    <property type="entry name" value="Ig-like_fold"/>
</dbReference>
<keyword evidence="7" id="KW-1185">Reference proteome</keyword>
<dbReference type="STRING" id="1225127.SAMN05661030_1787"/>
<feature type="region of interest" description="Disordered" evidence="3">
    <location>
        <begin position="465"/>
        <end position="484"/>
    </location>
</feature>
<dbReference type="InterPro" id="IPR003961">
    <property type="entry name" value="FN3_dom"/>
</dbReference>
<evidence type="ECO:0000256" key="4">
    <source>
        <dbReference type="SAM" id="SignalP"/>
    </source>
</evidence>
<feature type="domain" description="Fibronectin type-III" evidence="5">
    <location>
        <begin position="463"/>
        <end position="564"/>
    </location>
</feature>
<keyword evidence="4" id="KW-0732">Signal</keyword>
<dbReference type="EMBL" id="FOMD01000002">
    <property type="protein sequence ID" value="SFC87627.1"/>
    <property type="molecule type" value="Genomic_DNA"/>
</dbReference>
<organism evidence="6 7">
    <name type="scientific">Klenkia taihuensis</name>
    <dbReference type="NCBI Taxonomy" id="1225127"/>
    <lineage>
        <taxon>Bacteria</taxon>
        <taxon>Bacillati</taxon>
        <taxon>Actinomycetota</taxon>
        <taxon>Actinomycetes</taxon>
        <taxon>Geodermatophilales</taxon>
        <taxon>Geodermatophilaceae</taxon>
        <taxon>Klenkia</taxon>
    </lineage>
</organism>
<dbReference type="SUPFAM" id="SSF49265">
    <property type="entry name" value="Fibronectin type III"/>
    <property type="match status" value="1"/>
</dbReference>
<dbReference type="GO" id="GO:0016798">
    <property type="term" value="F:hydrolase activity, acting on glycosyl bonds"/>
    <property type="evidence" value="ECO:0007669"/>
    <property type="project" value="UniProtKB-KW"/>
</dbReference>
<accession>A0A1I1MQ79</accession>
<feature type="chain" id="PRO_5011481103" description="Fibronectin type-III domain-containing protein" evidence="4">
    <location>
        <begin position="30"/>
        <end position="779"/>
    </location>
</feature>
<evidence type="ECO:0000259" key="5">
    <source>
        <dbReference type="PROSITE" id="PS50853"/>
    </source>
</evidence>
<keyword evidence="2" id="KW-0624">Polysaccharide degradation</keyword>
<evidence type="ECO:0000256" key="1">
    <source>
        <dbReference type="ARBA" id="ARBA00023295"/>
    </source>
</evidence>
<dbReference type="SUPFAM" id="SSF50969">
    <property type="entry name" value="YVTN repeat-like/Quinoprotein amine dehydrogenase"/>
    <property type="match status" value="1"/>
</dbReference>
<gene>
    <name evidence="6" type="ORF">SAMN05661030_1787</name>
</gene>
<keyword evidence="2" id="KW-0119">Carbohydrate metabolism</keyword>
<evidence type="ECO:0000256" key="3">
    <source>
        <dbReference type="SAM" id="MobiDB-lite"/>
    </source>
</evidence>
<dbReference type="InterPro" id="IPR036116">
    <property type="entry name" value="FN3_sf"/>
</dbReference>
<name>A0A1I1MQ79_9ACTN</name>
<reference evidence="7" key="1">
    <citation type="submission" date="2016-10" db="EMBL/GenBank/DDBJ databases">
        <authorList>
            <person name="Varghese N."/>
            <person name="Submissions S."/>
        </authorList>
    </citation>
    <scope>NUCLEOTIDE SEQUENCE [LARGE SCALE GENOMIC DNA]</scope>
    <source>
        <strain evidence="7">DSM 45962</strain>
    </source>
</reference>
<evidence type="ECO:0000256" key="2">
    <source>
        <dbReference type="ARBA" id="ARBA00023326"/>
    </source>
</evidence>
<keyword evidence="1" id="KW-0378">Hydrolase</keyword>
<sequence length="779" mass="78388">MTTSTVRRSVAPLVLALLLLGLATAPARADTAPAGGATAAAPVTVSADPLPTVQINGVAWSQVVVGTTVYVAGKFTRARPAGAAPGTQETVRNNLLAYDIRTGQLITSFAPDLNAQALVVTASPDGSRLYVGGDFTVANGQSRLRVAAYDTATGALVSGFAPAVYGQVRALAATATTVYAGGSVSSVGSVGRNRLAAFTASTGALLPWAPQPGVGSTSGNRDGSTVTSNAVLALVVTGGGSQVVAAGRFDSLNGTKSTGVGALDPVSGATRSFAVNRLITNQGVNSAVWSLSTDGTTVWGSGYDYYGPGNLEGAFAARADGGGVVWIDDCHGDTYSTFAQGGAVYVATHAHDCGNIGGYPEQNPRVNLFGLAFSQAPVGTVGTATLRNRNFTGQPAPALQTWFPTFSSGTVTGQYQAGWNVTGNAQYVVYGGEFPRVNGTAQQGLVRFAVPASAPNRVGPVAAQLTPSVSQPSGGAARVSWPATTDQDNGTLVYRVFRDGGSTPVHQVPVSSTWWNRPTTTFTDTGLANGQHSYRVSATDPFGNVVTSAPVTITTTGGTTTPPPPTTTALAQDSFTRTSTAGWGTADVGGTWTVSSTATTSVDGQRGVLSLPAPGRSAAATLESAQGTDVALQAALSVSATPTGGGTYVYLDARRSGSTAYRLTARFQADGSVQLVLARRVAGADTVLGSTVLPGLGAGAVVRLEARGTGTTTLRVSAWARGGTAPATPQLTATDSQAELQRAGAVGVAAYLSGSASTGTQVLVDDVWAGAPGTGPAAG</sequence>
<dbReference type="Proteomes" id="UP000199022">
    <property type="component" value="Unassembled WGS sequence"/>
</dbReference>